<feature type="domain" description="C3H1-type" evidence="6">
    <location>
        <begin position="60"/>
        <end position="87"/>
    </location>
</feature>
<reference evidence="7 8" key="1">
    <citation type="journal article" date="2019" name="Gigascience">
        <title>Whole-genome sequence of the oriental lung fluke Paragonimus westermani.</title>
        <authorList>
            <person name="Oey H."/>
            <person name="Zakrzewski M."/>
            <person name="Narain K."/>
            <person name="Devi K.R."/>
            <person name="Agatsuma T."/>
            <person name="Nawaratna S."/>
            <person name="Gobert G.N."/>
            <person name="Jones M.K."/>
            <person name="Ragan M.A."/>
            <person name="McManus D.P."/>
            <person name="Krause L."/>
        </authorList>
    </citation>
    <scope>NUCLEOTIDE SEQUENCE [LARGE SCALE GENOMIC DNA]</scope>
    <source>
        <strain evidence="7 8">IND2009</strain>
    </source>
</reference>
<dbReference type="Gene3D" id="1.20.120.1350">
    <property type="entry name" value="Pneumovirus matrix protein 2 (M2), zinc-binding domain"/>
    <property type="match status" value="1"/>
</dbReference>
<accession>A0A5J4NXU8</accession>
<proteinExistence type="predicted"/>
<evidence type="ECO:0000259" key="6">
    <source>
        <dbReference type="PROSITE" id="PS50103"/>
    </source>
</evidence>
<dbReference type="Gene3D" id="4.10.1000.10">
    <property type="entry name" value="Zinc finger, CCCH-type"/>
    <property type="match status" value="1"/>
</dbReference>
<dbReference type="InterPro" id="IPR000571">
    <property type="entry name" value="Znf_CCCH"/>
</dbReference>
<feature type="domain" description="C3H1-type" evidence="6">
    <location>
        <begin position="1"/>
        <end position="28"/>
    </location>
</feature>
<dbReference type="Proteomes" id="UP000324629">
    <property type="component" value="Unassembled WGS sequence"/>
</dbReference>
<gene>
    <name evidence="7" type="ORF">DEA37_0002345</name>
</gene>
<dbReference type="SUPFAM" id="SSF90229">
    <property type="entry name" value="CCCH zinc finger"/>
    <property type="match status" value="2"/>
</dbReference>
<dbReference type="Pfam" id="PF00642">
    <property type="entry name" value="zf-CCCH"/>
    <property type="match status" value="1"/>
</dbReference>
<evidence type="ECO:0000256" key="4">
    <source>
        <dbReference type="PROSITE-ProRule" id="PRU00723"/>
    </source>
</evidence>
<evidence type="ECO:0000256" key="2">
    <source>
        <dbReference type="ARBA" id="ARBA00022771"/>
    </source>
</evidence>
<evidence type="ECO:0000256" key="1">
    <source>
        <dbReference type="ARBA" id="ARBA00022723"/>
    </source>
</evidence>
<name>A0A5J4NXU8_9TREM</name>
<keyword evidence="1 4" id="KW-0479">Metal-binding</keyword>
<keyword evidence="2 4" id="KW-0863">Zinc-finger</keyword>
<dbReference type="SMART" id="SM00356">
    <property type="entry name" value="ZnF_C3H1"/>
    <property type="match status" value="2"/>
</dbReference>
<dbReference type="AlphaFoldDB" id="A0A5J4NXU8"/>
<keyword evidence="8" id="KW-1185">Reference proteome</keyword>
<comment type="caution">
    <text evidence="7">The sequence shown here is derived from an EMBL/GenBank/DDBJ whole genome shotgun (WGS) entry which is preliminary data.</text>
</comment>
<dbReference type="GO" id="GO:0008270">
    <property type="term" value="F:zinc ion binding"/>
    <property type="evidence" value="ECO:0007669"/>
    <property type="project" value="UniProtKB-KW"/>
</dbReference>
<dbReference type="Pfam" id="PF14608">
    <property type="entry name" value="zf-CCCH_2"/>
    <property type="match status" value="2"/>
</dbReference>
<protein>
    <recommendedName>
        <fullName evidence="6">C3H1-type domain-containing protein</fullName>
    </recommendedName>
</protein>
<sequence>MSRTSVCQFYQAGYCRNGVACSFGHPSVRCRTFTSAGWCPYGYNCYFWHNCSKTRVLTTTFKRKPCVFFANNQCNYGDGCAFSHDLQSHNHSSAMTLAEYRSSKIFSPTDLQNQNAAKTPQPVYEGVCVSEVRSSTPVAPPIKIMSLRNTVPMPNHFRMNESNEADIFHLRTMEIKRMLTSSPADKLCEVQPSGDGRTFCVRFPSTDPDWLRSLLMDEQDSRETGSYAPTQHQTAVEAPAFSSLSQLTDVSHSHPNLTLASQGQQSRSRSNSRDVEISAELPAGSDQTMNSPSNSGTSDMEFDRTAATFQSARKPAPDYTDAKTPEWTQSVRRLEINSDGNDGQPANPSGFPRNRVLPFESVSMGKVSQTLSLSELRLSGRVGTLMPRRLSAMLHCTRCKLSFMWVFSLHGGQPPRVTDTTLPSASRLRSLPPHSVNCARCKQSMGLVFQANIAHAFANHVGNFYLSGCVADDIPPKLSELVLLCTECNQPVRVAGLKPGRPSRKRCYNCHSLLGVEFKDLKLEAAKESDHSCTLPSRFSTLEDFK</sequence>
<dbReference type="InterPro" id="IPR036855">
    <property type="entry name" value="Znf_CCCH_sf"/>
</dbReference>
<feature type="zinc finger region" description="C3H1-type" evidence="4">
    <location>
        <begin position="60"/>
        <end position="87"/>
    </location>
</feature>
<evidence type="ECO:0000256" key="3">
    <source>
        <dbReference type="ARBA" id="ARBA00022833"/>
    </source>
</evidence>
<dbReference type="PROSITE" id="PS50103">
    <property type="entry name" value="ZF_C3H1"/>
    <property type="match status" value="3"/>
</dbReference>
<feature type="zinc finger region" description="C3H1-type" evidence="4">
    <location>
        <begin position="1"/>
        <end position="28"/>
    </location>
</feature>
<evidence type="ECO:0000313" key="8">
    <source>
        <dbReference type="Proteomes" id="UP000324629"/>
    </source>
</evidence>
<feature type="region of interest" description="Disordered" evidence="5">
    <location>
        <begin position="254"/>
        <end position="300"/>
    </location>
</feature>
<evidence type="ECO:0000256" key="5">
    <source>
        <dbReference type="SAM" id="MobiDB-lite"/>
    </source>
</evidence>
<feature type="zinc finger region" description="C3H1-type" evidence="4">
    <location>
        <begin position="29"/>
        <end position="52"/>
    </location>
</feature>
<feature type="domain" description="C3H1-type" evidence="6">
    <location>
        <begin position="29"/>
        <end position="52"/>
    </location>
</feature>
<dbReference type="EMBL" id="QNGE01000465">
    <property type="protein sequence ID" value="KAA3680359.1"/>
    <property type="molecule type" value="Genomic_DNA"/>
</dbReference>
<keyword evidence="3 4" id="KW-0862">Zinc</keyword>
<feature type="compositionally biased region" description="Polar residues" evidence="5">
    <location>
        <begin position="285"/>
        <end position="298"/>
    </location>
</feature>
<evidence type="ECO:0000313" key="7">
    <source>
        <dbReference type="EMBL" id="KAA3680359.1"/>
    </source>
</evidence>
<organism evidence="7 8">
    <name type="scientific">Paragonimus westermani</name>
    <dbReference type="NCBI Taxonomy" id="34504"/>
    <lineage>
        <taxon>Eukaryota</taxon>
        <taxon>Metazoa</taxon>
        <taxon>Spiralia</taxon>
        <taxon>Lophotrochozoa</taxon>
        <taxon>Platyhelminthes</taxon>
        <taxon>Trematoda</taxon>
        <taxon>Digenea</taxon>
        <taxon>Plagiorchiida</taxon>
        <taxon>Troglotremata</taxon>
        <taxon>Troglotrematidae</taxon>
        <taxon>Paragonimus</taxon>
    </lineage>
</organism>